<evidence type="ECO:0000313" key="2">
    <source>
        <dbReference type="EMBL" id="MCI81658.1"/>
    </source>
</evidence>
<sequence>MNPAVVKVVNGGRNTVKKRNGDHTDVGKRTKKRRRNIEVSKREAARKERMVWKKLSAVQRFVRTLL</sequence>
<dbReference type="Proteomes" id="UP000265520">
    <property type="component" value="Unassembled WGS sequence"/>
</dbReference>
<name>A0A392V051_9FABA</name>
<feature type="compositionally biased region" description="Basic and acidic residues" evidence="1">
    <location>
        <begin position="19"/>
        <end position="28"/>
    </location>
</feature>
<feature type="non-terminal residue" evidence="2">
    <location>
        <position position="66"/>
    </location>
</feature>
<proteinExistence type="predicted"/>
<evidence type="ECO:0000313" key="3">
    <source>
        <dbReference type="Proteomes" id="UP000265520"/>
    </source>
</evidence>
<keyword evidence="3" id="KW-1185">Reference proteome</keyword>
<accession>A0A392V051</accession>
<evidence type="ECO:0000256" key="1">
    <source>
        <dbReference type="SAM" id="MobiDB-lite"/>
    </source>
</evidence>
<feature type="region of interest" description="Disordered" evidence="1">
    <location>
        <begin position="14"/>
        <end position="42"/>
    </location>
</feature>
<dbReference type="EMBL" id="LXQA011024342">
    <property type="protein sequence ID" value="MCI81658.1"/>
    <property type="molecule type" value="Genomic_DNA"/>
</dbReference>
<reference evidence="2 3" key="1">
    <citation type="journal article" date="2018" name="Front. Plant Sci.">
        <title>Red Clover (Trifolium pratense) and Zigzag Clover (T. medium) - A Picture of Genomic Similarities and Differences.</title>
        <authorList>
            <person name="Dluhosova J."/>
            <person name="Istvanek J."/>
            <person name="Nedelnik J."/>
            <person name="Repkova J."/>
        </authorList>
    </citation>
    <scope>NUCLEOTIDE SEQUENCE [LARGE SCALE GENOMIC DNA]</scope>
    <source>
        <strain evidence="3">cv. 10/8</strain>
        <tissue evidence="2">Leaf</tissue>
    </source>
</reference>
<organism evidence="2 3">
    <name type="scientific">Trifolium medium</name>
    <dbReference type="NCBI Taxonomy" id="97028"/>
    <lineage>
        <taxon>Eukaryota</taxon>
        <taxon>Viridiplantae</taxon>
        <taxon>Streptophyta</taxon>
        <taxon>Embryophyta</taxon>
        <taxon>Tracheophyta</taxon>
        <taxon>Spermatophyta</taxon>
        <taxon>Magnoliopsida</taxon>
        <taxon>eudicotyledons</taxon>
        <taxon>Gunneridae</taxon>
        <taxon>Pentapetalae</taxon>
        <taxon>rosids</taxon>
        <taxon>fabids</taxon>
        <taxon>Fabales</taxon>
        <taxon>Fabaceae</taxon>
        <taxon>Papilionoideae</taxon>
        <taxon>50 kb inversion clade</taxon>
        <taxon>NPAAA clade</taxon>
        <taxon>Hologalegina</taxon>
        <taxon>IRL clade</taxon>
        <taxon>Trifolieae</taxon>
        <taxon>Trifolium</taxon>
    </lineage>
</organism>
<comment type="caution">
    <text evidence="2">The sequence shown here is derived from an EMBL/GenBank/DDBJ whole genome shotgun (WGS) entry which is preliminary data.</text>
</comment>
<dbReference type="AlphaFoldDB" id="A0A392V051"/>
<protein>
    <submittedName>
        <fullName evidence="2">Uncharacterized protein</fullName>
    </submittedName>
</protein>